<evidence type="ECO:0000313" key="2">
    <source>
        <dbReference type="Proteomes" id="UP000242705"/>
    </source>
</evidence>
<organism evidence="1 2">
    <name type="scientific">Sulfobacillus thermosulfidooxidans</name>
    <dbReference type="NCBI Taxonomy" id="28034"/>
    <lineage>
        <taxon>Bacteria</taxon>
        <taxon>Bacillati</taxon>
        <taxon>Bacillota</taxon>
        <taxon>Clostridia</taxon>
        <taxon>Eubacteriales</taxon>
        <taxon>Clostridiales Family XVII. Incertae Sedis</taxon>
        <taxon>Sulfobacillus</taxon>
    </lineage>
</organism>
<comment type="caution">
    <text evidence="1">The sequence shown here is derived from an EMBL/GenBank/DDBJ whole genome shotgun (WGS) entry which is preliminary data.</text>
</comment>
<protein>
    <submittedName>
        <fullName evidence="1">Uncharacterized protein</fullName>
    </submittedName>
</protein>
<name>A0A2T2WHH0_SULTH</name>
<reference evidence="1 2" key="1">
    <citation type="journal article" date="2014" name="BMC Genomics">
        <title>Comparison of environmental and isolate Sulfobacillus genomes reveals diverse carbon, sulfur, nitrogen, and hydrogen metabolisms.</title>
        <authorList>
            <person name="Justice N.B."/>
            <person name="Norman A."/>
            <person name="Brown C.T."/>
            <person name="Singh A."/>
            <person name="Thomas B.C."/>
            <person name="Banfield J.F."/>
        </authorList>
    </citation>
    <scope>NUCLEOTIDE SEQUENCE [LARGE SCALE GENOMIC DNA]</scope>
    <source>
        <strain evidence="1">AMDSBA5</strain>
    </source>
</reference>
<sequence>MGLDCYAVIIESAPESWFRDLEDDALPHGLCSFNANSFHGNDLDRLITTLTDLSLYTDTLIMPSDVQTIASALTNWVNEHPNTDWHDPDHPDADPIPFATLRVLAQWFRIAADNECALQTWW</sequence>
<gene>
    <name evidence="1" type="ORF">C7B47_17185</name>
</gene>
<dbReference type="Proteomes" id="UP000242705">
    <property type="component" value="Unassembled WGS sequence"/>
</dbReference>
<accession>A0A2T2WHH0</accession>
<dbReference type="AlphaFoldDB" id="A0A2T2WHH0"/>
<dbReference type="EMBL" id="PXYX01000104">
    <property type="protein sequence ID" value="PSR21670.1"/>
    <property type="molecule type" value="Genomic_DNA"/>
</dbReference>
<proteinExistence type="predicted"/>
<evidence type="ECO:0000313" key="1">
    <source>
        <dbReference type="EMBL" id="PSR21670.1"/>
    </source>
</evidence>